<sequence length="151" mass="16523">MEMCTTVGLYAAPCSLHLVFCGYSIMSPYHRISGCKWGGLWLPAPRPHQPRAVTWAHAADHTSLQAFCGASRQSAIPHAATSLNACLLAVGACIRKLVGCVLNLLDAHCKALSCTNIHNLKRIGSPKYFTNHKKRKKNKKDTNIQKSLLSL</sequence>
<reference evidence="1" key="2">
    <citation type="journal article" date="2015" name="Data Brief">
        <title>Shoot transcriptome of the giant reed, Arundo donax.</title>
        <authorList>
            <person name="Barrero R.A."/>
            <person name="Guerrero F.D."/>
            <person name="Moolhuijzen P."/>
            <person name="Goolsby J.A."/>
            <person name="Tidwell J."/>
            <person name="Bellgard S.E."/>
            <person name="Bellgard M.I."/>
        </authorList>
    </citation>
    <scope>NUCLEOTIDE SEQUENCE</scope>
    <source>
        <tissue evidence="1">Shoot tissue taken approximately 20 cm above the soil surface</tissue>
    </source>
</reference>
<organism evidence="1">
    <name type="scientific">Arundo donax</name>
    <name type="common">Giant reed</name>
    <name type="synonym">Donax arundinaceus</name>
    <dbReference type="NCBI Taxonomy" id="35708"/>
    <lineage>
        <taxon>Eukaryota</taxon>
        <taxon>Viridiplantae</taxon>
        <taxon>Streptophyta</taxon>
        <taxon>Embryophyta</taxon>
        <taxon>Tracheophyta</taxon>
        <taxon>Spermatophyta</taxon>
        <taxon>Magnoliopsida</taxon>
        <taxon>Liliopsida</taxon>
        <taxon>Poales</taxon>
        <taxon>Poaceae</taxon>
        <taxon>PACMAD clade</taxon>
        <taxon>Arundinoideae</taxon>
        <taxon>Arundineae</taxon>
        <taxon>Arundo</taxon>
    </lineage>
</organism>
<accession>A0A0A9GE53</accession>
<evidence type="ECO:0000313" key="1">
    <source>
        <dbReference type="EMBL" id="JAE22777.1"/>
    </source>
</evidence>
<protein>
    <submittedName>
        <fullName evidence="1">Uncharacterized protein</fullName>
    </submittedName>
</protein>
<dbReference type="EMBL" id="GBRH01175119">
    <property type="protein sequence ID" value="JAE22777.1"/>
    <property type="molecule type" value="Transcribed_RNA"/>
</dbReference>
<reference evidence="1" key="1">
    <citation type="submission" date="2014-09" db="EMBL/GenBank/DDBJ databases">
        <authorList>
            <person name="Magalhaes I.L.F."/>
            <person name="Oliveira U."/>
            <person name="Santos F.R."/>
            <person name="Vidigal T.H.D.A."/>
            <person name="Brescovit A.D."/>
            <person name="Santos A.J."/>
        </authorList>
    </citation>
    <scope>NUCLEOTIDE SEQUENCE</scope>
    <source>
        <tissue evidence="1">Shoot tissue taken approximately 20 cm above the soil surface</tissue>
    </source>
</reference>
<proteinExistence type="predicted"/>
<name>A0A0A9GE53_ARUDO</name>
<dbReference type="AlphaFoldDB" id="A0A0A9GE53"/>